<gene>
    <name evidence="1" type="ORF">LT85_0553</name>
</gene>
<keyword evidence="2" id="KW-1185">Reference proteome</keyword>
<proteinExistence type="predicted"/>
<name>A0A0A1F4S3_9BURK</name>
<dbReference type="KEGG" id="care:LT85_0553"/>
<dbReference type="RefSeq" id="WP_038484966.1">
    <property type="nucleotide sequence ID" value="NZ_CP009962.1"/>
</dbReference>
<accession>A0A0A1F4S3</accession>
<dbReference type="OrthoDB" id="8780025at2"/>
<sequence>MSTAIKHRRINIVTLTVGEAIPEHCGNGDIALVQDDAGWWVHFVDEDGAIDGYDAPFPSYNKALWTAKAAAEFAAE</sequence>
<dbReference type="STRING" id="279058.LT85_0553"/>
<evidence type="ECO:0000313" key="2">
    <source>
        <dbReference type="Proteomes" id="UP000030302"/>
    </source>
</evidence>
<dbReference type="AlphaFoldDB" id="A0A0A1F4S3"/>
<evidence type="ECO:0000313" key="1">
    <source>
        <dbReference type="EMBL" id="AIY39713.1"/>
    </source>
</evidence>
<dbReference type="Proteomes" id="UP000030302">
    <property type="component" value="Chromosome"/>
</dbReference>
<protein>
    <submittedName>
        <fullName evidence="1">Uncharacterized protein</fullName>
    </submittedName>
</protein>
<dbReference type="EMBL" id="CP009962">
    <property type="protein sequence ID" value="AIY39713.1"/>
    <property type="molecule type" value="Genomic_DNA"/>
</dbReference>
<dbReference type="HOGENOM" id="CLU_2648251_0_0_4"/>
<organism evidence="1 2">
    <name type="scientific">Collimonas arenae</name>
    <dbReference type="NCBI Taxonomy" id="279058"/>
    <lineage>
        <taxon>Bacteria</taxon>
        <taxon>Pseudomonadati</taxon>
        <taxon>Pseudomonadota</taxon>
        <taxon>Betaproteobacteria</taxon>
        <taxon>Burkholderiales</taxon>
        <taxon>Oxalobacteraceae</taxon>
        <taxon>Collimonas</taxon>
    </lineage>
</organism>
<reference evidence="2" key="1">
    <citation type="journal article" date="2014" name="Soil Biol. Biochem.">
        <title>Structure and function of bacterial communities in ageing soils: Insights from the Mendocino ecological staircase.</title>
        <authorList>
            <person name="Uroz S."/>
            <person name="Tech J.J."/>
            <person name="Sawaya N.A."/>
            <person name="Frey-Klett P."/>
            <person name="Leveau J.H.J."/>
        </authorList>
    </citation>
    <scope>NUCLEOTIDE SEQUENCE [LARGE SCALE GENOMIC DNA]</scope>
    <source>
        <strain evidence="2">Cal35</strain>
    </source>
</reference>